<proteinExistence type="predicted"/>
<keyword evidence="3" id="KW-1185">Reference proteome</keyword>
<keyword evidence="1" id="KW-0732">Signal</keyword>
<dbReference type="VEuPathDB" id="TriTrypDB:BSAL_81820"/>
<accession>A0A0S4J5F2</accession>
<gene>
    <name evidence="2" type="ORF">BSAL_81820</name>
</gene>
<feature type="chain" id="PRO_5006621920" evidence="1">
    <location>
        <begin position="17"/>
        <end position="196"/>
    </location>
</feature>
<dbReference type="AlphaFoldDB" id="A0A0S4J5F2"/>
<name>A0A0S4J5F2_BODSA</name>
<evidence type="ECO:0000313" key="2">
    <source>
        <dbReference type="EMBL" id="CUG59314.1"/>
    </source>
</evidence>
<dbReference type="EMBL" id="CYKH01000889">
    <property type="protein sequence ID" value="CUG59314.1"/>
    <property type="molecule type" value="Genomic_DNA"/>
</dbReference>
<organism evidence="2 3">
    <name type="scientific">Bodo saltans</name>
    <name type="common">Flagellated protozoan</name>
    <dbReference type="NCBI Taxonomy" id="75058"/>
    <lineage>
        <taxon>Eukaryota</taxon>
        <taxon>Discoba</taxon>
        <taxon>Euglenozoa</taxon>
        <taxon>Kinetoplastea</taxon>
        <taxon>Metakinetoplastina</taxon>
        <taxon>Eubodonida</taxon>
        <taxon>Bodonidae</taxon>
        <taxon>Bodo</taxon>
    </lineage>
</organism>
<evidence type="ECO:0000313" key="3">
    <source>
        <dbReference type="Proteomes" id="UP000051952"/>
    </source>
</evidence>
<dbReference type="Proteomes" id="UP000051952">
    <property type="component" value="Unassembled WGS sequence"/>
</dbReference>
<reference evidence="3" key="1">
    <citation type="submission" date="2015-09" db="EMBL/GenBank/DDBJ databases">
        <authorList>
            <consortium name="Pathogen Informatics"/>
        </authorList>
    </citation>
    <scope>NUCLEOTIDE SEQUENCE [LARGE SCALE GENOMIC DNA]</scope>
    <source>
        <strain evidence="3">Lake Konstanz</strain>
    </source>
</reference>
<sequence length="196" mass="22008">MCIILTASVIAVDVAAIFTQLGYINPSRGVRLPHLPNYSFRAEDVDAEWLAKVSPTRTERVVLADPALVEVVVEALTSQPVQGTQRREKRPRPVEVACTCGHGPQPGRHKRRNCGAETNNTRAHANAKIRKPACIKSYRSAKKRHWSRCWRVGLRAFRTTSLSTQMPWSNASSFRMKKLFLSPLRSLSGHALLRKK</sequence>
<protein>
    <submittedName>
        <fullName evidence="2">Membrane-associated protein, putative</fullName>
    </submittedName>
</protein>
<evidence type="ECO:0000256" key="1">
    <source>
        <dbReference type="SAM" id="SignalP"/>
    </source>
</evidence>
<feature type="signal peptide" evidence="1">
    <location>
        <begin position="1"/>
        <end position="16"/>
    </location>
</feature>